<keyword evidence="4" id="KW-1185">Reference proteome</keyword>
<reference evidence="4" key="1">
    <citation type="journal article" date="2019" name="Int. J. Syst. Evol. Microbiol.">
        <title>The Global Catalogue of Microorganisms (GCM) 10K type strain sequencing project: providing services to taxonomists for standard genome sequencing and annotation.</title>
        <authorList>
            <consortium name="The Broad Institute Genomics Platform"/>
            <consortium name="The Broad Institute Genome Sequencing Center for Infectious Disease"/>
            <person name="Wu L."/>
            <person name="Ma J."/>
        </authorList>
    </citation>
    <scope>NUCLEOTIDE SEQUENCE [LARGE SCALE GENOMIC DNA]</scope>
    <source>
        <strain evidence="4">JCM 18401</strain>
    </source>
</reference>
<dbReference type="EMBL" id="BAABJZ010000104">
    <property type="protein sequence ID" value="GAA4901441.1"/>
    <property type="molecule type" value="Genomic_DNA"/>
</dbReference>
<proteinExistence type="predicted"/>
<dbReference type="InterPro" id="IPR001932">
    <property type="entry name" value="PPM-type_phosphatase-like_dom"/>
</dbReference>
<feature type="region of interest" description="Disordered" evidence="1">
    <location>
        <begin position="298"/>
        <end position="377"/>
    </location>
</feature>
<dbReference type="RefSeq" id="WP_345337214.1">
    <property type="nucleotide sequence ID" value="NZ_BAABJZ010000104.1"/>
</dbReference>
<feature type="compositionally biased region" description="Basic and acidic residues" evidence="1">
    <location>
        <begin position="320"/>
        <end position="336"/>
    </location>
</feature>
<feature type="domain" description="PPM-type phosphatase" evidence="2">
    <location>
        <begin position="30"/>
        <end position="257"/>
    </location>
</feature>
<evidence type="ECO:0000259" key="2">
    <source>
        <dbReference type="PROSITE" id="PS51746"/>
    </source>
</evidence>
<dbReference type="SUPFAM" id="SSF81606">
    <property type="entry name" value="PP2C-like"/>
    <property type="match status" value="1"/>
</dbReference>
<dbReference type="Gene3D" id="3.60.40.10">
    <property type="entry name" value="PPM-type phosphatase domain"/>
    <property type="match status" value="1"/>
</dbReference>
<organism evidence="3 4">
    <name type="scientific">Ferrimonas pelagia</name>
    <dbReference type="NCBI Taxonomy" id="1177826"/>
    <lineage>
        <taxon>Bacteria</taxon>
        <taxon>Pseudomonadati</taxon>
        <taxon>Pseudomonadota</taxon>
        <taxon>Gammaproteobacteria</taxon>
        <taxon>Alteromonadales</taxon>
        <taxon>Ferrimonadaceae</taxon>
        <taxon>Ferrimonas</taxon>
    </lineage>
</organism>
<evidence type="ECO:0000313" key="3">
    <source>
        <dbReference type="EMBL" id="GAA4901441.1"/>
    </source>
</evidence>
<dbReference type="Proteomes" id="UP001499988">
    <property type="component" value="Unassembled WGS sequence"/>
</dbReference>
<gene>
    <name evidence="3" type="ORF">GCM10023333_39380</name>
</gene>
<dbReference type="PROSITE" id="PS51746">
    <property type="entry name" value="PPM_2"/>
    <property type="match status" value="1"/>
</dbReference>
<feature type="compositionally biased region" description="Basic and acidic residues" evidence="1">
    <location>
        <begin position="348"/>
        <end position="365"/>
    </location>
</feature>
<name>A0ABP9FGD2_9GAMM</name>
<comment type="caution">
    <text evidence="3">The sequence shown here is derived from an EMBL/GenBank/DDBJ whole genome shotgun (WGS) entry which is preliminary data.</text>
</comment>
<dbReference type="InterPro" id="IPR036457">
    <property type="entry name" value="PPM-type-like_dom_sf"/>
</dbReference>
<evidence type="ECO:0000313" key="4">
    <source>
        <dbReference type="Proteomes" id="UP001499988"/>
    </source>
</evidence>
<feature type="compositionally biased region" description="Basic and acidic residues" evidence="1">
    <location>
        <begin position="300"/>
        <end position="310"/>
    </location>
</feature>
<dbReference type="CDD" id="cd00143">
    <property type="entry name" value="PP2Cc"/>
    <property type="match status" value="1"/>
</dbReference>
<accession>A0ABP9FGD2</accession>
<evidence type="ECO:0000256" key="1">
    <source>
        <dbReference type="SAM" id="MobiDB-lite"/>
    </source>
</evidence>
<dbReference type="SMART" id="SM00332">
    <property type="entry name" value="PP2Cc"/>
    <property type="match status" value="1"/>
</dbReference>
<protein>
    <recommendedName>
        <fullName evidence="2">PPM-type phosphatase domain-containing protein</fullName>
    </recommendedName>
</protein>
<sequence length="377" mass="41169">MNHDVITEQIKQWLMRPVPSGGYNNVAEFDCSLASDLGLKRSENQDRVALLKAKVSASKYFVVGVLCDGMGGMTNGADCASTAMSVFLSSCIKHRGQHAKERLLISAESANKEVHKLYGGNGGCTLSAFVIDSELNFFAVNVGDSRIYVERSGALNQITTDDTIAGQLNRDDNELGGKLLQYVGMGEDMEPHVFETESFLGANKLLISSDGAHYIHQETLEQIIVHKADSDTLARRLISLSKWCGGHDNTSVMVISDLSKIAGASVNLPSGAIEVSDHISDMRVLGIPMVKHNVFNKNDNANKDLDKLGDSADENDEVADEKTEITEEECKSEKSAKGRTSSRKNKKEKPAEKPQLRMDSGREHTLITIHPKNTFAL</sequence>